<dbReference type="InterPro" id="IPR047168">
    <property type="entry name" value="LEC1-like"/>
</dbReference>
<gene>
    <name evidence="3" type="ORF">DASB73_003290</name>
</gene>
<dbReference type="InterPro" id="IPR036871">
    <property type="entry name" value="PX_dom_sf"/>
</dbReference>
<dbReference type="PANTHER" id="PTHR47185:SF1">
    <property type="entry name" value="PX DOMAIN-CONTAINING PROTEIN YPR097W"/>
    <property type="match status" value="1"/>
</dbReference>
<accession>A0AAV5RDP7</accession>
<evidence type="ECO:0000313" key="3">
    <source>
        <dbReference type="EMBL" id="GMM49371.1"/>
    </source>
</evidence>
<evidence type="ECO:0000256" key="1">
    <source>
        <dbReference type="SAM" id="MobiDB-lite"/>
    </source>
</evidence>
<feature type="compositionally biased region" description="Basic and acidic residues" evidence="1">
    <location>
        <begin position="161"/>
        <end position="171"/>
    </location>
</feature>
<dbReference type="InterPro" id="IPR001683">
    <property type="entry name" value="PX_dom"/>
</dbReference>
<dbReference type="AlphaFoldDB" id="A0AAV5RDP7"/>
<dbReference type="PROSITE" id="PS50195">
    <property type="entry name" value="PX"/>
    <property type="match status" value="1"/>
</dbReference>
<evidence type="ECO:0000259" key="2">
    <source>
        <dbReference type="PROSITE" id="PS50195"/>
    </source>
</evidence>
<keyword evidence="4" id="KW-1185">Reference proteome</keyword>
<dbReference type="Pfam" id="PF00787">
    <property type="entry name" value="PX"/>
    <property type="match status" value="1"/>
</dbReference>
<dbReference type="Pfam" id="PF12828">
    <property type="entry name" value="PXB"/>
    <property type="match status" value="1"/>
</dbReference>
<protein>
    <recommendedName>
        <fullName evidence="2">PX domain-containing protein</fullName>
    </recommendedName>
</protein>
<dbReference type="InterPro" id="IPR024555">
    <property type="entry name" value="PX-associated"/>
</dbReference>
<organism evidence="3 4">
    <name type="scientific">Starmerella bacillaris</name>
    <name type="common">Yeast</name>
    <name type="synonym">Candida zemplinina</name>
    <dbReference type="NCBI Taxonomy" id="1247836"/>
    <lineage>
        <taxon>Eukaryota</taxon>
        <taxon>Fungi</taxon>
        <taxon>Dikarya</taxon>
        <taxon>Ascomycota</taxon>
        <taxon>Saccharomycotina</taxon>
        <taxon>Dipodascomycetes</taxon>
        <taxon>Dipodascales</taxon>
        <taxon>Trichomonascaceae</taxon>
        <taxon>Starmerella</taxon>
    </lineage>
</organism>
<dbReference type="EMBL" id="BTGC01000001">
    <property type="protein sequence ID" value="GMM49371.1"/>
    <property type="molecule type" value="Genomic_DNA"/>
</dbReference>
<sequence>MLTIEEEHLLKRELLRLEMNHESEGLDNMVNLDQLGTPFVLPNGQFADGSDYPLCSYVLRNYVVSFPLIKNAKPKFWTETTQPFIQGIASKEISSSADRDETTKRRRMGKVIKRMLLLFFVAGLGSNRKKIKNTEVSDSVEGLNLNEDETSAKSVQSTDSKNSKTSEKSEATDSISTPEVAPSSFNGTFATVLGCREITSSGIMKKTHSEYILECFHDRQSRPVYVARSWQDFVTLSKQLSQSLPGKRLPSLPLKTLKNTVLVINDKEEVVLLREPQRVLLRQYLKQLCFIPRAAQSSIFQTFLFKNPIVLSPVECNDIENRLALDKTRYLSEQEFLTLTLERERKLGKYIAEIKNQILLEDALPKLFMEMKMHQRVEDMSPLLQKFVEWCLVQLAGVLFNLFIAKDTSPELFSQVKRLHNLLPYTAMRGILKLSNPAIIFKKMTDLFMATPFGSKSLLQQMFIKLLNDDMKSQEVLIAELEQQIPEKDIIKAIELYIESDYYTRNALQQLAMDEKVDLIVEIVRTHAKSRNREVMNWYKEWNKTVHSENEDLGNKHADKYSQLKDLLKLKVRAHDKQVMQDFWAEAETMKFIREIVNLTYDVLIDIFKYANISESLGDFQKFMNDFISYVSYATSEVVLNSRQMVNDLLGVLKKHQNSIFKFINKVYARDEGFFIDLVQWMALFVEFIKRGKCDQNKLDLLGLVENSKSADPVIVKKELAELQAWLDKRRKTASESTAGLKTTDDFPVTSQFELSDLGLTAEDVDFGVAEVENENFEEFVLDPSQEVNDPVLLERLRIQKQKDIEARKAQLQPRPLMKETAKLLPAFKTMVFEVLGEAKLDPVKFINV</sequence>
<dbReference type="Pfam" id="PF12825">
    <property type="entry name" value="DUF3818"/>
    <property type="match status" value="1"/>
</dbReference>
<evidence type="ECO:0000313" key="4">
    <source>
        <dbReference type="Proteomes" id="UP001362899"/>
    </source>
</evidence>
<dbReference type="Gene3D" id="3.30.1520.10">
    <property type="entry name" value="Phox-like domain"/>
    <property type="match status" value="1"/>
</dbReference>
<dbReference type="PANTHER" id="PTHR47185">
    <property type="entry name" value="PX DOMAIN-CONTAINING PROTEIN YPR097W"/>
    <property type="match status" value="1"/>
</dbReference>
<dbReference type="InterPro" id="IPR024554">
    <property type="entry name" value="LEC1-like_C"/>
</dbReference>
<feature type="domain" description="PX" evidence="2">
    <location>
        <begin position="189"/>
        <end position="311"/>
    </location>
</feature>
<comment type="caution">
    <text evidence="3">The sequence shown here is derived from an EMBL/GenBank/DDBJ whole genome shotgun (WGS) entry which is preliminary data.</text>
</comment>
<proteinExistence type="predicted"/>
<name>A0AAV5RDP7_STABA</name>
<dbReference type="SUPFAM" id="SSF64268">
    <property type="entry name" value="PX domain"/>
    <property type="match status" value="1"/>
</dbReference>
<reference evidence="3 4" key="1">
    <citation type="journal article" date="2023" name="Elife">
        <title>Identification of key yeast species and microbe-microbe interactions impacting larval growth of Drosophila in the wild.</title>
        <authorList>
            <person name="Mure A."/>
            <person name="Sugiura Y."/>
            <person name="Maeda R."/>
            <person name="Honda K."/>
            <person name="Sakurai N."/>
            <person name="Takahashi Y."/>
            <person name="Watada M."/>
            <person name="Katoh T."/>
            <person name="Gotoh A."/>
            <person name="Gotoh Y."/>
            <person name="Taniguchi I."/>
            <person name="Nakamura K."/>
            <person name="Hayashi T."/>
            <person name="Katayama T."/>
            <person name="Uemura T."/>
            <person name="Hattori Y."/>
        </authorList>
    </citation>
    <scope>NUCLEOTIDE SEQUENCE [LARGE SCALE GENOMIC DNA]</scope>
    <source>
        <strain evidence="3 4">SB-73</strain>
    </source>
</reference>
<feature type="region of interest" description="Disordered" evidence="1">
    <location>
        <begin position="147"/>
        <end position="179"/>
    </location>
</feature>
<dbReference type="Proteomes" id="UP001362899">
    <property type="component" value="Unassembled WGS sequence"/>
</dbReference>
<dbReference type="GO" id="GO:0035091">
    <property type="term" value="F:phosphatidylinositol binding"/>
    <property type="evidence" value="ECO:0007669"/>
    <property type="project" value="InterPro"/>
</dbReference>